<proteinExistence type="predicted"/>
<reference evidence="2" key="1">
    <citation type="submission" date="2009-09" db="EMBL/GenBank/DDBJ databases">
        <title>The complete chromosome of Desulfohalobium retbaense DSM 5692.</title>
        <authorList>
            <consortium name="US DOE Joint Genome Institute (JGI-PGF)"/>
            <person name="Lucas S."/>
            <person name="Copeland A."/>
            <person name="Lapidus A."/>
            <person name="Glavina del Rio T."/>
            <person name="Dalin E."/>
            <person name="Tice H."/>
            <person name="Bruce D."/>
            <person name="Goodwin L."/>
            <person name="Pitluck S."/>
            <person name="Kyrpides N."/>
            <person name="Mavromatis K."/>
            <person name="Ivanova N."/>
            <person name="Mikhailova N."/>
            <person name="Munk A.C."/>
            <person name="Brettin T."/>
            <person name="Detter J.C."/>
            <person name="Han C."/>
            <person name="Tapia R."/>
            <person name="Larimer F."/>
            <person name="Land M."/>
            <person name="Hauser L."/>
            <person name="Markowitz V."/>
            <person name="Cheng J.-F."/>
            <person name="Hugenholtz P."/>
            <person name="Woyke T."/>
            <person name="Wu D."/>
            <person name="Spring S."/>
            <person name="Klenk H.-P."/>
            <person name="Eisen J.A."/>
        </authorList>
    </citation>
    <scope>NUCLEOTIDE SEQUENCE [LARGE SCALE GENOMIC DNA]</scope>
    <source>
        <strain evidence="2">DSM 5692</strain>
    </source>
</reference>
<dbReference type="HOGENOM" id="CLU_176073_0_0_7"/>
<dbReference type="Proteomes" id="UP000001052">
    <property type="component" value="Chromosome"/>
</dbReference>
<dbReference type="OrthoDB" id="5459320at2"/>
<evidence type="ECO:0000313" key="2">
    <source>
        <dbReference type="Proteomes" id="UP000001052"/>
    </source>
</evidence>
<reference evidence="1 2" key="2">
    <citation type="journal article" date="2010" name="Stand. Genomic Sci.">
        <title>Complete genome sequence of Desulfohalobium retbaense type strain (HR(100)).</title>
        <authorList>
            <person name="Spring S."/>
            <person name="Nolan M."/>
            <person name="Lapidus A."/>
            <person name="Glavina Del Rio T."/>
            <person name="Copeland A."/>
            <person name="Tice H."/>
            <person name="Cheng J.F."/>
            <person name="Lucas S."/>
            <person name="Land M."/>
            <person name="Chen F."/>
            <person name="Bruce D."/>
            <person name="Goodwin L."/>
            <person name="Pitluck S."/>
            <person name="Ivanova N."/>
            <person name="Mavromatis K."/>
            <person name="Mikhailova N."/>
            <person name="Pati A."/>
            <person name="Chen A."/>
            <person name="Palaniappan K."/>
            <person name="Hauser L."/>
            <person name="Chang Y.J."/>
            <person name="Jeffries C.D."/>
            <person name="Munk C."/>
            <person name="Kiss H."/>
            <person name="Chain P."/>
            <person name="Han C."/>
            <person name="Brettin T."/>
            <person name="Detter J.C."/>
            <person name="Schuler E."/>
            <person name="Goker M."/>
            <person name="Rohde M."/>
            <person name="Bristow J."/>
            <person name="Eisen J.A."/>
            <person name="Markowitz V."/>
            <person name="Hugenholtz P."/>
            <person name="Kyrpides N.C."/>
            <person name="Klenk H.P."/>
        </authorList>
    </citation>
    <scope>NUCLEOTIDE SEQUENCE [LARGE SCALE GENOMIC DNA]</scope>
    <source>
        <strain evidence="1 2">DSM 5692</strain>
    </source>
</reference>
<name>C8X1G7_DESRD</name>
<dbReference type="EMBL" id="CP001734">
    <property type="protein sequence ID" value="ACV68264.1"/>
    <property type="molecule type" value="Genomic_DNA"/>
</dbReference>
<evidence type="ECO:0000313" key="1">
    <source>
        <dbReference type="EMBL" id="ACV68264.1"/>
    </source>
</evidence>
<sequence length="78" mass="8787">MHYIMFEDFAGKPVPIIFPEKIRHEEMREQIPYARVLAAGRVEIIEGILRCVGESKELGVSARNRDASMIAAQLGMEA</sequence>
<accession>C8X1G7</accession>
<dbReference type="AlphaFoldDB" id="C8X1G7"/>
<dbReference type="KEGG" id="drt:Dret_0976"/>
<gene>
    <name evidence="1" type="ordered locus">Dret_0976</name>
</gene>
<organism evidence="1 2">
    <name type="scientific">Desulfohalobium retbaense (strain ATCC 49708 / DSM 5692 / JCM 16813 / HR100)</name>
    <dbReference type="NCBI Taxonomy" id="485915"/>
    <lineage>
        <taxon>Bacteria</taxon>
        <taxon>Pseudomonadati</taxon>
        <taxon>Thermodesulfobacteriota</taxon>
        <taxon>Desulfovibrionia</taxon>
        <taxon>Desulfovibrionales</taxon>
        <taxon>Desulfohalobiaceae</taxon>
        <taxon>Desulfohalobium</taxon>
    </lineage>
</organism>
<protein>
    <submittedName>
        <fullName evidence="1">Uncharacterized protein</fullName>
    </submittedName>
</protein>
<dbReference type="RefSeq" id="WP_015751418.1">
    <property type="nucleotide sequence ID" value="NC_013223.1"/>
</dbReference>
<dbReference type="eggNOG" id="ENOG502ZS4A">
    <property type="taxonomic scope" value="Bacteria"/>
</dbReference>
<keyword evidence="2" id="KW-1185">Reference proteome</keyword>